<dbReference type="Proteomes" id="UP001604336">
    <property type="component" value="Unassembled WGS sequence"/>
</dbReference>
<dbReference type="EMBL" id="JBFOLK010000013">
    <property type="protein sequence ID" value="KAL2465335.1"/>
    <property type="molecule type" value="Genomic_DNA"/>
</dbReference>
<dbReference type="InterPro" id="IPR012442">
    <property type="entry name" value="DUF1645_plant"/>
</dbReference>
<evidence type="ECO:0000313" key="3">
    <source>
        <dbReference type="Proteomes" id="UP001604336"/>
    </source>
</evidence>
<feature type="region of interest" description="Disordered" evidence="1">
    <location>
        <begin position="128"/>
        <end position="149"/>
    </location>
</feature>
<organism evidence="2 3">
    <name type="scientific">Abeliophyllum distichum</name>
    <dbReference type="NCBI Taxonomy" id="126358"/>
    <lineage>
        <taxon>Eukaryota</taxon>
        <taxon>Viridiplantae</taxon>
        <taxon>Streptophyta</taxon>
        <taxon>Embryophyta</taxon>
        <taxon>Tracheophyta</taxon>
        <taxon>Spermatophyta</taxon>
        <taxon>Magnoliopsida</taxon>
        <taxon>eudicotyledons</taxon>
        <taxon>Gunneridae</taxon>
        <taxon>Pentapetalae</taxon>
        <taxon>asterids</taxon>
        <taxon>lamiids</taxon>
        <taxon>Lamiales</taxon>
        <taxon>Oleaceae</taxon>
        <taxon>Forsythieae</taxon>
        <taxon>Abeliophyllum</taxon>
    </lineage>
</organism>
<proteinExistence type="predicted"/>
<feature type="compositionally biased region" description="Polar residues" evidence="1">
    <location>
        <begin position="136"/>
        <end position="147"/>
    </location>
</feature>
<dbReference type="Pfam" id="PF07816">
    <property type="entry name" value="DUF1645"/>
    <property type="match status" value="1"/>
</dbReference>
<evidence type="ECO:0000313" key="2">
    <source>
        <dbReference type="EMBL" id="KAL2465335.1"/>
    </source>
</evidence>
<gene>
    <name evidence="2" type="ORF">Adt_41186</name>
</gene>
<evidence type="ECO:0000256" key="1">
    <source>
        <dbReference type="SAM" id="MobiDB-lite"/>
    </source>
</evidence>
<name>A0ABD1PN37_9LAMI</name>
<comment type="caution">
    <text evidence="2">The sequence shown here is derived from an EMBL/GenBank/DDBJ whole genome shotgun (WGS) entry which is preliminary data.</text>
</comment>
<accession>A0ABD1PN37</accession>
<dbReference type="AlphaFoldDB" id="A0ABD1PN37"/>
<feature type="compositionally biased region" description="Basic and acidic residues" evidence="1">
    <location>
        <begin position="41"/>
        <end position="52"/>
    </location>
</feature>
<dbReference type="PANTHER" id="PTHR33095:SF127">
    <property type="entry name" value="OS05G0578100 PROTEIN"/>
    <property type="match status" value="1"/>
</dbReference>
<reference evidence="3" key="1">
    <citation type="submission" date="2024-07" db="EMBL/GenBank/DDBJ databases">
        <title>Two chromosome-level genome assemblies of Korean endemic species Abeliophyllum distichum and Forsythia ovata (Oleaceae).</title>
        <authorList>
            <person name="Jang H."/>
        </authorList>
    </citation>
    <scope>NUCLEOTIDE SEQUENCE [LARGE SCALE GENOMIC DNA]</scope>
</reference>
<protein>
    <submittedName>
        <fullName evidence="2">Uncharacterized protein</fullName>
    </submittedName>
</protein>
<sequence>MQMRGVLSPSFSSYSNNKLTEVTARVVEELRAEENSEDFDGEFHPPQNREKSASPNDQQEEYNSRIEEKEDGDSEDDNEDFEFAFLTRESQTSSPISADEIFCNGQIRPVFPIFERDLWLRNMNLKRENQSEKGTENSGSSKGTSRTVRLPLRKLFIEERETASSDSSSEADELDGVPPETYCVWRRNASAEAAGPCNKSNSTGSSKRWRFRDLMNRSHSDGGKHTFARLTPTNRGKQKENEKIKNTKVTPVGGGKVKTAEPVAVAAQYVKNGGGRRRSYLPYKQDLLGFFSNVNDLSRNLQPF</sequence>
<keyword evidence="3" id="KW-1185">Reference proteome</keyword>
<dbReference type="PANTHER" id="PTHR33095">
    <property type="entry name" value="OS07G0619500 PROTEIN"/>
    <property type="match status" value="1"/>
</dbReference>
<feature type="region of interest" description="Disordered" evidence="1">
    <location>
        <begin position="29"/>
        <end position="77"/>
    </location>
</feature>